<protein>
    <submittedName>
        <fullName evidence="1">Uncharacterized protein</fullName>
    </submittedName>
</protein>
<sequence length="80" mass="9334">MTPVSDAFQLPKHHLQHRSLIEIHDKPIRVDFTNLLGYWSELTDSEADGNTARRAKRNIPDEGFTTRHIRDRVIKAEELE</sequence>
<reference evidence="1" key="1">
    <citation type="journal article" date="2020" name="Phytopathology">
        <title>Genome sequence and comparative analysis of Colletotrichum gloeosporioides isolated from Liriodendron leaves.</title>
        <authorList>
            <person name="Fu F.F."/>
            <person name="Hao Z."/>
            <person name="Wang P."/>
            <person name="Lu Y."/>
            <person name="Xue L.J."/>
            <person name="Wei G."/>
            <person name="Tian Y."/>
            <person name="Baishi H."/>
            <person name="Xu H."/>
            <person name="Shi J."/>
            <person name="Cheng T."/>
            <person name="Wang G."/>
            <person name="Yi Y."/>
            <person name="Chen J."/>
        </authorList>
    </citation>
    <scope>NUCLEOTIDE SEQUENCE</scope>
    <source>
        <strain evidence="1">Lc1</strain>
    </source>
</reference>
<comment type="caution">
    <text evidence="1">The sequence shown here is derived from an EMBL/GenBank/DDBJ whole genome shotgun (WGS) entry which is preliminary data.</text>
</comment>
<proteinExistence type="predicted"/>
<evidence type="ECO:0000313" key="1">
    <source>
        <dbReference type="EMBL" id="KAF3803807.1"/>
    </source>
</evidence>
<dbReference type="RefSeq" id="XP_045262966.1">
    <property type="nucleotide sequence ID" value="XM_045411545.1"/>
</dbReference>
<name>A0A8H4FIT7_COLGL</name>
<keyword evidence="2" id="KW-1185">Reference proteome</keyword>
<dbReference type="AlphaFoldDB" id="A0A8H4FIT7"/>
<gene>
    <name evidence="1" type="ORF">GCG54_00011644</name>
</gene>
<dbReference type="EMBL" id="WVTB01000053">
    <property type="protein sequence ID" value="KAF3803807.1"/>
    <property type="molecule type" value="Genomic_DNA"/>
</dbReference>
<dbReference type="Proteomes" id="UP000613401">
    <property type="component" value="Unassembled WGS sequence"/>
</dbReference>
<organism evidence="1 2">
    <name type="scientific">Colletotrichum gloeosporioides</name>
    <name type="common">Anthracnose fungus</name>
    <name type="synonym">Glomerella cingulata</name>
    <dbReference type="NCBI Taxonomy" id="474922"/>
    <lineage>
        <taxon>Eukaryota</taxon>
        <taxon>Fungi</taxon>
        <taxon>Dikarya</taxon>
        <taxon>Ascomycota</taxon>
        <taxon>Pezizomycotina</taxon>
        <taxon>Sordariomycetes</taxon>
        <taxon>Hypocreomycetidae</taxon>
        <taxon>Glomerellales</taxon>
        <taxon>Glomerellaceae</taxon>
        <taxon>Colletotrichum</taxon>
        <taxon>Colletotrichum gloeosporioides species complex</taxon>
    </lineage>
</organism>
<evidence type="ECO:0000313" key="2">
    <source>
        <dbReference type="Proteomes" id="UP000613401"/>
    </source>
</evidence>
<reference evidence="1" key="2">
    <citation type="submission" date="2020-03" db="EMBL/GenBank/DDBJ databases">
        <authorList>
            <person name="Fu F.-F."/>
            <person name="Chen J."/>
        </authorList>
    </citation>
    <scope>NUCLEOTIDE SEQUENCE</scope>
    <source>
        <strain evidence="1">Lc1</strain>
    </source>
</reference>
<accession>A0A8H4FIT7</accession>
<dbReference type="GeneID" id="69018770"/>